<dbReference type="Gene3D" id="2.60.40.1180">
    <property type="entry name" value="Golgi alpha-mannosidase II"/>
    <property type="match status" value="1"/>
</dbReference>
<dbReference type="Gene3D" id="3.20.20.80">
    <property type="entry name" value="Glycosidases"/>
    <property type="match status" value="1"/>
</dbReference>
<keyword evidence="4" id="KW-0378">Hydrolase</keyword>
<dbReference type="GO" id="GO:0005509">
    <property type="term" value="F:calcium ion binding"/>
    <property type="evidence" value="ECO:0007669"/>
    <property type="project" value="InterPro"/>
</dbReference>
<feature type="binding site" evidence="8">
    <location>
        <position position="450"/>
    </location>
    <ligand>
        <name>Ca(2+)</name>
        <dbReference type="ChEBI" id="CHEBI:29108"/>
        <label>3</label>
    </ligand>
</feature>
<organism evidence="10 11">
    <name type="scientific">Longibacter salinarum</name>
    <dbReference type="NCBI Taxonomy" id="1850348"/>
    <lineage>
        <taxon>Bacteria</taxon>
        <taxon>Pseudomonadati</taxon>
        <taxon>Rhodothermota</taxon>
        <taxon>Rhodothermia</taxon>
        <taxon>Rhodothermales</taxon>
        <taxon>Salisaetaceae</taxon>
        <taxon>Longibacter</taxon>
    </lineage>
</organism>
<evidence type="ECO:0000313" key="11">
    <source>
        <dbReference type="Proteomes" id="UP000220102"/>
    </source>
</evidence>
<feature type="active site" description="Nucleophile" evidence="7">
    <location>
        <position position="289"/>
    </location>
</feature>
<dbReference type="SMART" id="SM00642">
    <property type="entry name" value="Aamy"/>
    <property type="match status" value="1"/>
</dbReference>
<dbReference type="InterPro" id="IPR013776">
    <property type="entry name" value="A-amylase_thermo"/>
</dbReference>
<keyword evidence="5" id="KW-0119">Carbohydrate metabolism</keyword>
<feature type="binding site" evidence="8">
    <location>
        <position position="353"/>
    </location>
    <ligand>
        <name>Ca(2+)</name>
        <dbReference type="ChEBI" id="CHEBI:29108"/>
        <label>3</label>
    </ligand>
</feature>
<protein>
    <submittedName>
        <fullName evidence="10">Alpha-amylase</fullName>
    </submittedName>
</protein>
<keyword evidence="8" id="KW-0106">Calcium</keyword>
<evidence type="ECO:0000313" key="10">
    <source>
        <dbReference type="EMBL" id="PEN11402.1"/>
    </source>
</evidence>
<proteinExistence type="inferred from homology"/>
<dbReference type="Pfam" id="PF09154">
    <property type="entry name" value="Alpha-amy_C_pro"/>
    <property type="match status" value="1"/>
</dbReference>
<dbReference type="PANTHER" id="PTHR43447">
    <property type="entry name" value="ALPHA-AMYLASE"/>
    <property type="match status" value="1"/>
</dbReference>
<gene>
    <name evidence="10" type="ORF">CRI94_15300</name>
</gene>
<evidence type="ECO:0000256" key="4">
    <source>
        <dbReference type="ARBA" id="ARBA00022801"/>
    </source>
</evidence>
<dbReference type="CDD" id="cd11314">
    <property type="entry name" value="AmyAc_arch_bac_plant_AmyA"/>
    <property type="match status" value="1"/>
</dbReference>
<evidence type="ECO:0000256" key="1">
    <source>
        <dbReference type="ARBA" id="ARBA00001913"/>
    </source>
</evidence>
<dbReference type="InterPro" id="IPR013780">
    <property type="entry name" value="Glyco_hydro_b"/>
</dbReference>
<dbReference type="GO" id="GO:0004553">
    <property type="term" value="F:hydrolase activity, hydrolyzing O-glycosyl compounds"/>
    <property type="evidence" value="ECO:0007669"/>
    <property type="project" value="InterPro"/>
</dbReference>
<evidence type="ECO:0000256" key="8">
    <source>
        <dbReference type="PIRSR" id="PIRSR001021-2"/>
    </source>
</evidence>
<dbReference type="OrthoDB" id="9806009at2"/>
<feature type="binding site" evidence="8">
    <location>
        <position position="259"/>
    </location>
    <ligand>
        <name>Ca(2+)</name>
        <dbReference type="ChEBI" id="CHEBI:29108"/>
        <label>1</label>
    </ligand>
</feature>
<comment type="cofactor">
    <cofactor evidence="1">
        <name>Ca(2+)</name>
        <dbReference type="ChEBI" id="CHEBI:29108"/>
    </cofactor>
</comment>
<feature type="domain" description="Glycosyl hydrolase family 13 catalytic" evidence="9">
    <location>
        <begin position="104"/>
        <end position="448"/>
    </location>
</feature>
<dbReference type="Pfam" id="PF00128">
    <property type="entry name" value="Alpha-amylase"/>
    <property type="match status" value="1"/>
</dbReference>
<keyword evidence="3 8" id="KW-0479">Metal-binding</keyword>
<evidence type="ECO:0000259" key="9">
    <source>
        <dbReference type="SMART" id="SM00642"/>
    </source>
</evidence>
<comment type="similarity">
    <text evidence="2">Belongs to the glycosyl hydrolase 13 family.</text>
</comment>
<evidence type="ECO:0000256" key="7">
    <source>
        <dbReference type="PIRSR" id="PIRSR001021-1"/>
    </source>
</evidence>
<feature type="active site" description="Proton donor" evidence="7">
    <location>
        <position position="313"/>
    </location>
</feature>
<dbReference type="SUPFAM" id="SSF51445">
    <property type="entry name" value="(Trans)glycosidases"/>
    <property type="match status" value="1"/>
</dbReference>
<evidence type="ECO:0000256" key="2">
    <source>
        <dbReference type="ARBA" id="ARBA00008061"/>
    </source>
</evidence>
<sequence>MHLGGENESGNGVSDADRTCKIGGDIHPGFDLCPQSHLAMSITSSSPSPPGSVVRRLLTLGLALFLSTAVGLFAGCDNGQLTAPDSTSASSADPITSATSDEPRVLMQGFYWDSPQESGSGEWWDFVSGKIPTLASDGFTEIWLPPASKAQNDPSMGYDPYDYYDLGEYNQKMGTETWFGSRQELESLISTAHSNNMDVIADIVVNHMSGGQLEYNPNTGTDTYTKFRPKSGRIQFNYDNFHPSTFEQADAGTFAGFPDLAHANPATYDEVEDYQQFLDSLGYDGWRYDFVKGINPQYIEQLQGAVGGFGVGEYYDGNKSKLSQWLNDINYSASAFDFPLHFALKDMANNTSGGYDLRNLWGAGLLWDHPFNTVTFVSNHDTDKDAPILTDKMMAYSVILTHEGLPTVFWKDYFNYNLAQRNSATGIKQLVWVYQNLAAGSTSLLHSAPDLYIIQRNGDPGLVLVLNDNPDSWKGVTINTKWANTQLHAYAWNGGSQPQDKWTDGSGNVDLWAPPRGYAVYAPNGY</sequence>
<evidence type="ECO:0000256" key="6">
    <source>
        <dbReference type="ARBA" id="ARBA00023295"/>
    </source>
</evidence>
<reference evidence="10 11" key="1">
    <citation type="submission" date="2017-10" db="EMBL/GenBank/DDBJ databases">
        <title>Draft genome of Longibacter Salinarum.</title>
        <authorList>
            <person name="Goh K.M."/>
            <person name="Shamsir M.S."/>
            <person name="Lim S.W."/>
        </authorList>
    </citation>
    <scope>NUCLEOTIDE SEQUENCE [LARGE SCALE GENOMIC DNA]</scope>
    <source>
        <strain evidence="10 11">KCTC 52045</strain>
    </source>
</reference>
<name>A0A2A8CU23_9BACT</name>
<keyword evidence="6" id="KW-0326">Glycosidase</keyword>
<dbReference type="InterPro" id="IPR017853">
    <property type="entry name" value="GH"/>
</dbReference>
<dbReference type="GO" id="GO:0005975">
    <property type="term" value="P:carbohydrate metabolic process"/>
    <property type="evidence" value="ECO:0007669"/>
    <property type="project" value="InterPro"/>
</dbReference>
<keyword evidence="11" id="KW-1185">Reference proteome</keyword>
<evidence type="ECO:0000256" key="5">
    <source>
        <dbReference type="ARBA" id="ARBA00023277"/>
    </source>
</evidence>
<evidence type="ECO:0000256" key="3">
    <source>
        <dbReference type="ARBA" id="ARBA00022723"/>
    </source>
</evidence>
<dbReference type="InterPro" id="IPR015237">
    <property type="entry name" value="Alpha-amylase_C_pro"/>
</dbReference>
<dbReference type="Proteomes" id="UP000220102">
    <property type="component" value="Unassembled WGS sequence"/>
</dbReference>
<dbReference type="InterPro" id="IPR006047">
    <property type="entry name" value="GH13_cat_dom"/>
</dbReference>
<dbReference type="AlphaFoldDB" id="A0A2A8CU23"/>
<accession>A0A2A8CU23</accession>
<comment type="caution">
    <text evidence="10">The sequence shown here is derived from an EMBL/GenBank/DDBJ whole genome shotgun (WGS) entry which is preliminary data.</text>
</comment>
<dbReference type="EMBL" id="PDEQ01000009">
    <property type="protein sequence ID" value="PEN11402.1"/>
    <property type="molecule type" value="Genomic_DNA"/>
</dbReference>
<feature type="binding site" evidence="8">
    <location>
        <position position="206"/>
    </location>
    <ligand>
        <name>Ca(2+)</name>
        <dbReference type="ChEBI" id="CHEBI:29108"/>
        <label>1</label>
    </ligand>
</feature>
<dbReference type="PIRSF" id="PIRSF001021">
    <property type="entry name" value="Alph-amls_thrmst"/>
    <property type="match status" value="1"/>
</dbReference>
<feature type="binding site" evidence="8">
    <location>
        <position position="468"/>
    </location>
    <ligand>
        <name>Ca(2+)</name>
        <dbReference type="ChEBI" id="CHEBI:29108"/>
        <label>3</label>
    </ligand>
</feature>